<evidence type="ECO:0000313" key="2">
    <source>
        <dbReference type="Proteomes" id="UP001163687"/>
    </source>
</evidence>
<gene>
    <name evidence="1" type="ORF">caldi_07400</name>
</gene>
<name>A0AA35CLU2_9FIRM</name>
<sequence length="92" mass="10063">MGQCEARVNEGLSLARRTALHARVAAAIEGFGRAGMAGHPEELEHHWPEALDAAGRESLEQDLLGVMDRFHRSGDDTMVVPAEYLEVVAVKR</sequence>
<dbReference type="AlphaFoldDB" id="A0AA35CLU2"/>
<accession>A0AA35CLU2</accession>
<evidence type="ECO:0000313" key="1">
    <source>
        <dbReference type="EMBL" id="BDG59650.1"/>
    </source>
</evidence>
<organism evidence="1 2">
    <name type="scientific">Caldinitratiruptor microaerophilus</name>
    <dbReference type="NCBI Taxonomy" id="671077"/>
    <lineage>
        <taxon>Bacteria</taxon>
        <taxon>Bacillati</taxon>
        <taxon>Bacillota</taxon>
        <taxon>Clostridia</taxon>
        <taxon>Eubacteriales</taxon>
        <taxon>Symbiobacteriaceae</taxon>
        <taxon>Caldinitratiruptor</taxon>
    </lineage>
</organism>
<reference evidence="1" key="1">
    <citation type="submission" date="2022-03" db="EMBL/GenBank/DDBJ databases">
        <title>Complete genome sequence of Caldinitratiruptor microaerophilus.</title>
        <authorList>
            <person name="Mukaiyama R."/>
            <person name="Nishiyama T."/>
            <person name="Ueda K."/>
        </authorList>
    </citation>
    <scope>NUCLEOTIDE SEQUENCE</scope>
    <source>
        <strain evidence="1">JCM 16183</strain>
    </source>
</reference>
<dbReference type="KEGG" id="cmic:caldi_07400"/>
<dbReference type="Proteomes" id="UP001163687">
    <property type="component" value="Chromosome"/>
</dbReference>
<proteinExistence type="predicted"/>
<dbReference type="RefSeq" id="WP_264843759.1">
    <property type="nucleotide sequence ID" value="NZ_AP025628.1"/>
</dbReference>
<dbReference type="EMBL" id="AP025628">
    <property type="protein sequence ID" value="BDG59650.1"/>
    <property type="molecule type" value="Genomic_DNA"/>
</dbReference>
<protein>
    <submittedName>
        <fullName evidence="1">Uncharacterized protein</fullName>
    </submittedName>
</protein>
<keyword evidence="2" id="KW-1185">Reference proteome</keyword>